<gene>
    <name evidence="2" type="ORF">KSP40_PGU018049</name>
</gene>
<accession>A0ABR2MKC1</accession>
<keyword evidence="3" id="KW-1185">Reference proteome</keyword>
<evidence type="ECO:0000313" key="3">
    <source>
        <dbReference type="Proteomes" id="UP001412067"/>
    </source>
</evidence>
<sequence>MEPTVRERKNYKSGGMRGKIRETDEEEGCGLKSSNCNSAKVYLLDICPRMVFPYSFCYIFAEVSEQKKKRMKTDSDIPRFPNASTLRNQLEYWGSLKGEQVII</sequence>
<organism evidence="2 3">
    <name type="scientific">Platanthera guangdongensis</name>
    <dbReference type="NCBI Taxonomy" id="2320717"/>
    <lineage>
        <taxon>Eukaryota</taxon>
        <taxon>Viridiplantae</taxon>
        <taxon>Streptophyta</taxon>
        <taxon>Embryophyta</taxon>
        <taxon>Tracheophyta</taxon>
        <taxon>Spermatophyta</taxon>
        <taxon>Magnoliopsida</taxon>
        <taxon>Liliopsida</taxon>
        <taxon>Asparagales</taxon>
        <taxon>Orchidaceae</taxon>
        <taxon>Orchidoideae</taxon>
        <taxon>Orchideae</taxon>
        <taxon>Orchidinae</taxon>
        <taxon>Platanthera</taxon>
    </lineage>
</organism>
<proteinExistence type="predicted"/>
<dbReference type="Proteomes" id="UP001412067">
    <property type="component" value="Unassembled WGS sequence"/>
</dbReference>
<evidence type="ECO:0000256" key="1">
    <source>
        <dbReference type="SAM" id="MobiDB-lite"/>
    </source>
</evidence>
<name>A0ABR2MKC1_9ASPA</name>
<reference evidence="2 3" key="1">
    <citation type="journal article" date="2022" name="Nat. Plants">
        <title>Genomes of leafy and leafless Platanthera orchids illuminate the evolution of mycoheterotrophy.</title>
        <authorList>
            <person name="Li M.H."/>
            <person name="Liu K.W."/>
            <person name="Li Z."/>
            <person name="Lu H.C."/>
            <person name="Ye Q.L."/>
            <person name="Zhang D."/>
            <person name="Wang J.Y."/>
            <person name="Li Y.F."/>
            <person name="Zhong Z.M."/>
            <person name="Liu X."/>
            <person name="Yu X."/>
            <person name="Liu D.K."/>
            <person name="Tu X.D."/>
            <person name="Liu B."/>
            <person name="Hao Y."/>
            <person name="Liao X.Y."/>
            <person name="Jiang Y.T."/>
            <person name="Sun W.H."/>
            <person name="Chen J."/>
            <person name="Chen Y.Q."/>
            <person name="Ai Y."/>
            <person name="Zhai J.W."/>
            <person name="Wu S.S."/>
            <person name="Zhou Z."/>
            <person name="Hsiao Y.Y."/>
            <person name="Wu W.L."/>
            <person name="Chen Y.Y."/>
            <person name="Lin Y.F."/>
            <person name="Hsu J.L."/>
            <person name="Li C.Y."/>
            <person name="Wang Z.W."/>
            <person name="Zhao X."/>
            <person name="Zhong W.Y."/>
            <person name="Ma X.K."/>
            <person name="Ma L."/>
            <person name="Huang J."/>
            <person name="Chen G.Z."/>
            <person name="Huang M.Z."/>
            <person name="Huang L."/>
            <person name="Peng D.H."/>
            <person name="Luo Y.B."/>
            <person name="Zou S.Q."/>
            <person name="Chen S.P."/>
            <person name="Lan S."/>
            <person name="Tsai W.C."/>
            <person name="Van de Peer Y."/>
            <person name="Liu Z.J."/>
        </authorList>
    </citation>
    <scope>NUCLEOTIDE SEQUENCE [LARGE SCALE GENOMIC DNA]</scope>
    <source>
        <strain evidence="2">Lor288</strain>
    </source>
</reference>
<feature type="region of interest" description="Disordered" evidence="1">
    <location>
        <begin position="1"/>
        <end position="23"/>
    </location>
</feature>
<dbReference type="EMBL" id="JBBWWR010000007">
    <property type="protein sequence ID" value="KAK8964570.1"/>
    <property type="molecule type" value="Genomic_DNA"/>
</dbReference>
<comment type="caution">
    <text evidence="2">The sequence shown here is derived from an EMBL/GenBank/DDBJ whole genome shotgun (WGS) entry which is preliminary data.</text>
</comment>
<protein>
    <submittedName>
        <fullName evidence="2">Uncharacterized protein</fullName>
    </submittedName>
</protein>
<feature type="compositionally biased region" description="Basic and acidic residues" evidence="1">
    <location>
        <begin position="1"/>
        <end position="10"/>
    </location>
</feature>
<evidence type="ECO:0000313" key="2">
    <source>
        <dbReference type="EMBL" id="KAK8964570.1"/>
    </source>
</evidence>